<protein>
    <recommendedName>
        <fullName evidence="3">Muconolactone isomerase domain-containing protein</fullName>
    </recommendedName>
</protein>
<dbReference type="AlphaFoldDB" id="A0A6J4PSA7"/>
<evidence type="ECO:0000313" key="2">
    <source>
        <dbReference type="EMBL" id="CAA9420932.1"/>
    </source>
</evidence>
<dbReference type="EMBL" id="CADCUW010000315">
    <property type="protein sequence ID" value="CAA9420932.1"/>
    <property type="molecule type" value="Genomic_DNA"/>
</dbReference>
<organism evidence="2">
    <name type="scientific">uncultured Rubrobacteraceae bacterium</name>
    <dbReference type="NCBI Taxonomy" id="349277"/>
    <lineage>
        <taxon>Bacteria</taxon>
        <taxon>Bacillati</taxon>
        <taxon>Actinomycetota</taxon>
        <taxon>Rubrobacteria</taxon>
        <taxon>Rubrobacterales</taxon>
        <taxon>Rubrobacteraceae</taxon>
        <taxon>environmental samples</taxon>
    </lineage>
</organism>
<accession>A0A6J4PSA7</accession>
<evidence type="ECO:0000256" key="1">
    <source>
        <dbReference type="SAM" id="MobiDB-lite"/>
    </source>
</evidence>
<reference evidence="2" key="1">
    <citation type="submission" date="2020-02" db="EMBL/GenBank/DDBJ databases">
        <authorList>
            <person name="Meier V. D."/>
        </authorList>
    </citation>
    <scope>NUCLEOTIDE SEQUENCE</scope>
    <source>
        <strain evidence="2">AVDCRST_MAG01</strain>
    </source>
</reference>
<evidence type="ECO:0008006" key="3">
    <source>
        <dbReference type="Google" id="ProtNLM"/>
    </source>
</evidence>
<name>A0A6J4PSA7_9ACTN</name>
<gene>
    <name evidence="2" type="ORF">AVDCRST_MAG01-01-2249</name>
</gene>
<sequence>MRRVAALATLETPGRFPADRKGAMPQYLVTMDLPEAEPDGSLPSIEGLLGTVRETLLPSLEALSALKAQGRVLAGGYPSGQRSIMLIVEADSEEGVLRMLERVPCWDASATDVARLHAFEDLSAERPAGGRPAGGVASLDRAREERGRQGRQDRRHKTGTEPPS</sequence>
<proteinExistence type="predicted"/>
<feature type="region of interest" description="Disordered" evidence="1">
    <location>
        <begin position="124"/>
        <end position="164"/>
    </location>
</feature>
<feature type="compositionally biased region" description="Basic and acidic residues" evidence="1">
    <location>
        <begin position="140"/>
        <end position="152"/>
    </location>
</feature>